<evidence type="ECO:0008006" key="3">
    <source>
        <dbReference type="Google" id="ProtNLM"/>
    </source>
</evidence>
<reference evidence="1 2" key="1">
    <citation type="journal article" date="2019" name="Sci. Rep.">
        <title>Orb-weaving spider Araneus ventricosus genome elucidates the spidroin gene catalogue.</title>
        <authorList>
            <person name="Kono N."/>
            <person name="Nakamura H."/>
            <person name="Ohtoshi R."/>
            <person name="Moran D.A.P."/>
            <person name="Shinohara A."/>
            <person name="Yoshida Y."/>
            <person name="Fujiwara M."/>
            <person name="Mori M."/>
            <person name="Tomita M."/>
            <person name="Arakawa K."/>
        </authorList>
    </citation>
    <scope>NUCLEOTIDE SEQUENCE [LARGE SCALE GENOMIC DNA]</scope>
</reference>
<accession>A0A4Y2G9I6</accession>
<dbReference type="AlphaFoldDB" id="A0A4Y2G9I6"/>
<protein>
    <recommendedName>
        <fullName evidence="3">RNase H type-1 domain-containing protein</fullName>
    </recommendedName>
</protein>
<comment type="caution">
    <text evidence="1">The sequence shown here is derived from an EMBL/GenBank/DDBJ whole genome shotgun (WGS) entry which is preliminary data.</text>
</comment>
<gene>
    <name evidence="1" type="ORF">AVEN_228231_1</name>
</gene>
<dbReference type="Gene3D" id="3.30.420.10">
    <property type="entry name" value="Ribonuclease H-like superfamily/Ribonuclease H"/>
    <property type="match status" value="1"/>
</dbReference>
<dbReference type="EMBL" id="BGPR01001291">
    <property type="protein sequence ID" value="GBM50273.1"/>
    <property type="molecule type" value="Genomic_DNA"/>
</dbReference>
<organism evidence="1 2">
    <name type="scientific">Araneus ventricosus</name>
    <name type="common">Orbweaver spider</name>
    <name type="synonym">Epeira ventricosa</name>
    <dbReference type="NCBI Taxonomy" id="182803"/>
    <lineage>
        <taxon>Eukaryota</taxon>
        <taxon>Metazoa</taxon>
        <taxon>Ecdysozoa</taxon>
        <taxon>Arthropoda</taxon>
        <taxon>Chelicerata</taxon>
        <taxon>Arachnida</taxon>
        <taxon>Araneae</taxon>
        <taxon>Araneomorphae</taxon>
        <taxon>Entelegynae</taxon>
        <taxon>Araneoidea</taxon>
        <taxon>Araneidae</taxon>
        <taxon>Araneus</taxon>
    </lineage>
</organism>
<keyword evidence="2" id="KW-1185">Reference proteome</keyword>
<dbReference type="Proteomes" id="UP000499080">
    <property type="component" value="Unassembled WGS sequence"/>
</dbReference>
<sequence length="97" mass="11161">MCPSLHLNNGSKMEEKTDRAFCVMEEYTVFQAEILAIQETSIWASKTNQQVKVWSNSESNLHSITSIDTKSPIAQQTQEILLKYTNIKLGWISRIQR</sequence>
<evidence type="ECO:0000313" key="2">
    <source>
        <dbReference type="Proteomes" id="UP000499080"/>
    </source>
</evidence>
<evidence type="ECO:0000313" key="1">
    <source>
        <dbReference type="EMBL" id="GBM50273.1"/>
    </source>
</evidence>
<dbReference type="GO" id="GO:0003676">
    <property type="term" value="F:nucleic acid binding"/>
    <property type="evidence" value="ECO:0007669"/>
    <property type="project" value="InterPro"/>
</dbReference>
<dbReference type="InterPro" id="IPR036397">
    <property type="entry name" value="RNaseH_sf"/>
</dbReference>
<name>A0A4Y2G9I6_ARAVE</name>
<proteinExistence type="predicted"/>